<keyword evidence="2" id="KW-1185">Reference proteome</keyword>
<dbReference type="AlphaFoldDB" id="A0A9W2Z7G9"/>
<evidence type="ECO:0000256" key="1">
    <source>
        <dbReference type="SAM" id="Phobius"/>
    </source>
</evidence>
<protein>
    <submittedName>
        <fullName evidence="3">Uncharacterized protein LOC106053089 isoform X1</fullName>
    </submittedName>
</protein>
<sequence length="363" mass="42197">MNTYFALSFVVLYSPTDTVFQLGNLSRVSDIETRGTKCYEDGFQPWHESLIVSLNVYILDDPARMPPLIIYRMSETDKTKTLICFLEFKGKQGGRCKWWSDQKDRFDLLTEMMITSEWSNTRLIIQHKFKDAPWEYISETIIVHHPPEISVRINGISFEHKKCFFDMIMHSKFLVDFCVNNLKSPRLEISWLGEAKKHIYGDCISESFVHTKADEQIEFEFMDSCQNIGSFTCKLADPESTTQPVTTDQPNEPPNDDLWWFKISLVFSGIFLLAGLLCFIYTHRVLRDSSISDSNSLEGVPKRKEFFYTYLQVSHDDVYLPPLNEALRLNAERACQLDVSTTRFSNYNLTDLHVKLVYFLSVP</sequence>
<keyword evidence="1" id="KW-1133">Transmembrane helix</keyword>
<dbReference type="RefSeq" id="XP_055870938.1">
    <property type="nucleotide sequence ID" value="XM_056014963.1"/>
</dbReference>
<keyword evidence="1" id="KW-0472">Membrane</keyword>
<proteinExistence type="predicted"/>
<accession>A0A9W2Z7G9</accession>
<gene>
    <name evidence="3" type="primary">LOC106053089</name>
</gene>
<dbReference type="Proteomes" id="UP001165740">
    <property type="component" value="Chromosome 17"/>
</dbReference>
<organism evidence="2 3">
    <name type="scientific">Biomphalaria glabrata</name>
    <name type="common">Bloodfluke planorb</name>
    <name type="synonym">Freshwater snail</name>
    <dbReference type="NCBI Taxonomy" id="6526"/>
    <lineage>
        <taxon>Eukaryota</taxon>
        <taxon>Metazoa</taxon>
        <taxon>Spiralia</taxon>
        <taxon>Lophotrochozoa</taxon>
        <taxon>Mollusca</taxon>
        <taxon>Gastropoda</taxon>
        <taxon>Heterobranchia</taxon>
        <taxon>Euthyneura</taxon>
        <taxon>Panpulmonata</taxon>
        <taxon>Hygrophila</taxon>
        <taxon>Lymnaeoidea</taxon>
        <taxon>Planorbidae</taxon>
        <taxon>Biomphalaria</taxon>
    </lineage>
</organism>
<feature type="transmembrane region" description="Helical" evidence="1">
    <location>
        <begin position="259"/>
        <end position="281"/>
    </location>
</feature>
<reference evidence="3" key="1">
    <citation type="submission" date="2025-08" db="UniProtKB">
        <authorList>
            <consortium name="RefSeq"/>
        </authorList>
    </citation>
    <scope>IDENTIFICATION</scope>
</reference>
<evidence type="ECO:0000313" key="3">
    <source>
        <dbReference type="RefSeq" id="XP_055870938.1"/>
    </source>
</evidence>
<keyword evidence="1" id="KW-0812">Transmembrane</keyword>
<evidence type="ECO:0000313" key="2">
    <source>
        <dbReference type="Proteomes" id="UP001165740"/>
    </source>
</evidence>
<dbReference type="GeneID" id="106053089"/>
<name>A0A9W2Z7G9_BIOGL</name>